<dbReference type="Proteomes" id="UP000239757">
    <property type="component" value="Unassembled WGS sequence"/>
</dbReference>
<gene>
    <name evidence="1" type="ORF">GOBAR_AA03146</name>
</gene>
<organism evidence="1 2">
    <name type="scientific">Gossypium barbadense</name>
    <name type="common">Sea Island cotton</name>
    <name type="synonym">Hibiscus barbadensis</name>
    <dbReference type="NCBI Taxonomy" id="3634"/>
    <lineage>
        <taxon>Eukaryota</taxon>
        <taxon>Viridiplantae</taxon>
        <taxon>Streptophyta</taxon>
        <taxon>Embryophyta</taxon>
        <taxon>Tracheophyta</taxon>
        <taxon>Spermatophyta</taxon>
        <taxon>Magnoliopsida</taxon>
        <taxon>eudicotyledons</taxon>
        <taxon>Gunneridae</taxon>
        <taxon>Pentapetalae</taxon>
        <taxon>rosids</taxon>
        <taxon>malvids</taxon>
        <taxon>Malvales</taxon>
        <taxon>Malvaceae</taxon>
        <taxon>Malvoideae</taxon>
        <taxon>Gossypium</taxon>
    </lineage>
</organism>
<dbReference type="OrthoDB" id="1001388at2759"/>
<dbReference type="AlphaFoldDB" id="A0A2P5YPB3"/>
<protein>
    <submittedName>
        <fullName evidence="1">Uncharacterized protein</fullName>
    </submittedName>
</protein>
<evidence type="ECO:0000313" key="2">
    <source>
        <dbReference type="Proteomes" id="UP000239757"/>
    </source>
</evidence>
<sequence>MESIWRMDHGQVGREGEKGLSKLCKRVGYWKEGVVVGKIVGKNERKVVRVGLSPCFIELPFKEGEKCKKESVETSAQSDKQIVVAEEILVEMVQGVKENAKGSWRRGSVKKYKWVGSKDKLKGFRRKYKMEGVVYVDPEGLNRGLAVWLQKRVKMVVLRKNKSLIYTNVEDNGSGNFVRVFWVYGPTEFEERKGGLGKH</sequence>
<evidence type="ECO:0000313" key="1">
    <source>
        <dbReference type="EMBL" id="PPS17426.1"/>
    </source>
</evidence>
<dbReference type="EMBL" id="KZ662927">
    <property type="protein sequence ID" value="PPS17426.1"/>
    <property type="molecule type" value="Genomic_DNA"/>
</dbReference>
<accession>A0A2P5YPB3</accession>
<reference evidence="1 2" key="1">
    <citation type="submission" date="2015-01" db="EMBL/GenBank/DDBJ databases">
        <title>Genome of allotetraploid Gossypium barbadense reveals genomic plasticity and fiber elongation in cotton evolution.</title>
        <authorList>
            <person name="Chen X."/>
            <person name="Liu X."/>
            <person name="Zhao B."/>
            <person name="Zheng H."/>
            <person name="Hu Y."/>
            <person name="Lu G."/>
            <person name="Yang C."/>
            <person name="Chen J."/>
            <person name="Shan C."/>
            <person name="Zhang L."/>
            <person name="Zhou Y."/>
            <person name="Wang L."/>
            <person name="Guo W."/>
            <person name="Bai Y."/>
            <person name="Ruan J."/>
            <person name="Shangguan X."/>
            <person name="Mao Y."/>
            <person name="Jiang J."/>
            <person name="Zhu Y."/>
            <person name="Lei J."/>
            <person name="Kang H."/>
            <person name="Chen S."/>
            <person name="He X."/>
            <person name="Wang R."/>
            <person name="Wang Y."/>
            <person name="Chen J."/>
            <person name="Wang L."/>
            <person name="Yu S."/>
            <person name="Wang B."/>
            <person name="Wei J."/>
            <person name="Song S."/>
            <person name="Lu X."/>
            <person name="Gao Z."/>
            <person name="Gu W."/>
            <person name="Deng X."/>
            <person name="Ma D."/>
            <person name="Wang S."/>
            <person name="Liang W."/>
            <person name="Fang L."/>
            <person name="Cai C."/>
            <person name="Zhu X."/>
            <person name="Zhou B."/>
            <person name="Zhang Y."/>
            <person name="Chen Z."/>
            <person name="Xu S."/>
            <person name="Zhu R."/>
            <person name="Wang S."/>
            <person name="Zhang T."/>
            <person name="Zhao G."/>
        </authorList>
    </citation>
    <scope>NUCLEOTIDE SEQUENCE [LARGE SCALE GENOMIC DNA]</scope>
    <source>
        <strain evidence="2">cv. Xinhai21</strain>
        <tissue evidence="1">Leaf</tissue>
    </source>
</reference>
<name>A0A2P5YPB3_GOSBA</name>
<proteinExistence type="predicted"/>